<proteinExistence type="predicted"/>
<feature type="compositionally biased region" description="Basic and acidic residues" evidence="2">
    <location>
        <begin position="1"/>
        <end position="21"/>
    </location>
</feature>
<keyword evidence="1" id="KW-0175">Coiled coil</keyword>
<evidence type="ECO:0000313" key="4">
    <source>
        <dbReference type="Proteomes" id="UP000664132"/>
    </source>
</evidence>
<feature type="coiled-coil region" evidence="1">
    <location>
        <begin position="33"/>
        <end position="86"/>
    </location>
</feature>
<organism evidence="3 4">
    <name type="scientific">Cadophora malorum</name>
    <dbReference type="NCBI Taxonomy" id="108018"/>
    <lineage>
        <taxon>Eukaryota</taxon>
        <taxon>Fungi</taxon>
        <taxon>Dikarya</taxon>
        <taxon>Ascomycota</taxon>
        <taxon>Pezizomycotina</taxon>
        <taxon>Leotiomycetes</taxon>
        <taxon>Helotiales</taxon>
        <taxon>Ploettnerulaceae</taxon>
        <taxon>Cadophora</taxon>
    </lineage>
</organism>
<dbReference type="EMBL" id="JAFJYH010000279">
    <property type="protein sequence ID" value="KAG4414157.1"/>
    <property type="molecule type" value="Genomic_DNA"/>
</dbReference>
<keyword evidence="4" id="KW-1185">Reference proteome</keyword>
<dbReference type="AlphaFoldDB" id="A0A8H7T6Q9"/>
<reference evidence="3" key="1">
    <citation type="submission" date="2021-02" db="EMBL/GenBank/DDBJ databases">
        <title>Genome sequence Cadophora malorum strain M34.</title>
        <authorList>
            <person name="Stefanovic E."/>
            <person name="Vu D."/>
            <person name="Scully C."/>
            <person name="Dijksterhuis J."/>
            <person name="Roader J."/>
            <person name="Houbraken J."/>
        </authorList>
    </citation>
    <scope>NUCLEOTIDE SEQUENCE</scope>
    <source>
        <strain evidence="3">M34</strain>
    </source>
</reference>
<comment type="caution">
    <text evidence="3">The sequence shown here is derived from an EMBL/GenBank/DDBJ whole genome shotgun (WGS) entry which is preliminary data.</text>
</comment>
<evidence type="ECO:0000256" key="2">
    <source>
        <dbReference type="SAM" id="MobiDB-lite"/>
    </source>
</evidence>
<dbReference type="Proteomes" id="UP000664132">
    <property type="component" value="Unassembled WGS sequence"/>
</dbReference>
<feature type="region of interest" description="Disordered" evidence="2">
    <location>
        <begin position="1"/>
        <end position="31"/>
    </location>
</feature>
<sequence length="109" mass="12412">MSQPERISKGNGPDKDKSGHDETEEEQAMKPLLALLSRKKDERKALIENLQGKEKALQEMKRNMNLISSREENEELNAEIQGARTSLTLFQQAHQAYQAHQAAQRRTLA</sequence>
<accession>A0A8H7T6Q9</accession>
<protein>
    <submittedName>
        <fullName evidence="3">Uncharacterized protein</fullName>
    </submittedName>
</protein>
<name>A0A8H7T6Q9_9HELO</name>
<gene>
    <name evidence="3" type="ORF">IFR04_012723</name>
</gene>
<evidence type="ECO:0000313" key="3">
    <source>
        <dbReference type="EMBL" id="KAG4414157.1"/>
    </source>
</evidence>
<evidence type="ECO:0000256" key="1">
    <source>
        <dbReference type="SAM" id="Coils"/>
    </source>
</evidence>